<dbReference type="GO" id="GO:0050661">
    <property type="term" value="F:NADP binding"/>
    <property type="evidence" value="ECO:0007669"/>
    <property type="project" value="InterPro"/>
</dbReference>
<dbReference type="Proteomes" id="UP001165082">
    <property type="component" value="Unassembled WGS sequence"/>
</dbReference>
<evidence type="ECO:0000256" key="4">
    <source>
        <dbReference type="ARBA" id="ARBA00022857"/>
    </source>
</evidence>
<dbReference type="InterPro" id="IPR020946">
    <property type="entry name" value="Flavin_mOase-like"/>
</dbReference>
<protein>
    <recommendedName>
        <fullName evidence="8">Flavin-containing monooxygenase</fullName>
    </recommendedName>
</protein>
<proteinExistence type="inferred from homology"/>
<keyword evidence="4" id="KW-0521">NADP</keyword>
<dbReference type="GO" id="GO:0004499">
    <property type="term" value="F:N,N-dimethylaniline monooxygenase activity"/>
    <property type="evidence" value="ECO:0007669"/>
    <property type="project" value="InterPro"/>
</dbReference>
<dbReference type="Gene3D" id="3.50.50.60">
    <property type="entry name" value="FAD/NAD(P)-binding domain"/>
    <property type="match status" value="2"/>
</dbReference>
<gene>
    <name evidence="6" type="ORF">TrRE_jg636</name>
</gene>
<comment type="caution">
    <text evidence="6">The sequence shown here is derived from an EMBL/GenBank/DDBJ whole genome shotgun (WGS) entry which is preliminary data.</text>
</comment>
<dbReference type="PIRSF" id="PIRSF000332">
    <property type="entry name" value="FMO"/>
    <property type="match status" value="1"/>
</dbReference>
<evidence type="ECO:0000256" key="3">
    <source>
        <dbReference type="ARBA" id="ARBA00022827"/>
    </source>
</evidence>
<evidence type="ECO:0000256" key="2">
    <source>
        <dbReference type="ARBA" id="ARBA00022630"/>
    </source>
</evidence>
<dbReference type="GO" id="GO:0050660">
    <property type="term" value="F:flavin adenine dinucleotide binding"/>
    <property type="evidence" value="ECO:0007669"/>
    <property type="project" value="InterPro"/>
</dbReference>
<reference evidence="6" key="1">
    <citation type="submission" date="2022-07" db="EMBL/GenBank/DDBJ databases">
        <title>Genome analysis of Parmales, a sister group of diatoms, reveals the evolutionary specialization of diatoms from phago-mixotrophs to photoautotrophs.</title>
        <authorList>
            <person name="Ban H."/>
            <person name="Sato S."/>
            <person name="Yoshikawa S."/>
            <person name="Kazumasa Y."/>
            <person name="Nakamura Y."/>
            <person name="Ichinomiya M."/>
            <person name="Saitoh K."/>
            <person name="Sato N."/>
            <person name="Blanc-Mathieu R."/>
            <person name="Endo H."/>
            <person name="Kuwata A."/>
            <person name="Ogata H."/>
        </authorList>
    </citation>
    <scope>NUCLEOTIDE SEQUENCE</scope>
</reference>
<dbReference type="OrthoDB" id="66881at2759"/>
<evidence type="ECO:0000256" key="5">
    <source>
        <dbReference type="ARBA" id="ARBA00023002"/>
    </source>
</evidence>
<comment type="similarity">
    <text evidence="1">Belongs to the FMO family.</text>
</comment>
<dbReference type="SUPFAM" id="SSF51905">
    <property type="entry name" value="FAD/NAD(P)-binding domain"/>
    <property type="match status" value="1"/>
</dbReference>
<keyword evidence="2" id="KW-0285">Flavoprotein</keyword>
<sequence>MSPSSTALQASRHHVRVGIIGGGAAGVATCKGFLDAFNAAGYKRRGSGDDQTFDIDVFEKYGTVGGVWDYKERVGSTSPTTKTIPMYRSLRTNLPREVMSFSSYPWNLLPSAEGRSYITHSEVGDYLKSYSHRMGVNQYIKSNSEVEKIQFDESSPSSGKIIVQTSSTTSTYDHVVVCNGHYESPSVPPSLLPLSTAYGSSSFHSVEYDSGEDEKWRDKTVLCIGGRASGTDIAREISCVARKVYVSERGAAVEGWPGREKVEVVGGTVGLDESDSERGVLLEDGRVLKDVDVVIFCTGYDYSFKFLPPEVGVKFEKGERR</sequence>
<keyword evidence="5" id="KW-0560">Oxidoreductase</keyword>
<dbReference type="PANTHER" id="PTHR23023">
    <property type="entry name" value="DIMETHYLANILINE MONOOXYGENASE"/>
    <property type="match status" value="1"/>
</dbReference>
<organism evidence="6 7">
    <name type="scientific">Triparma retinervis</name>
    <dbReference type="NCBI Taxonomy" id="2557542"/>
    <lineage>
        <taxon>Eukaryota</taxon>
        <taxon>Sar</taxon>
        <taxon>Stramenopiles</taxon>
        <taxon>Ochrophyta</taxon>
        <taxon>Bolidophyceae</taxon>
        <taxon>Parmales</taxon>
        <taxon>Triparmaceae</taxon>
        <taxon>Triparma</taxon>
    </lineage>
</organism>
<accession>A0A9W7G1K6</accession>
<dbReference type="Pfam" id="PF00743">
    <property type="entry name" value="FMO-like"/>
    <property type="match status" value="1"/>
</dbReference>
<keyword evidence="3" id="KW-0274">FAD</keyword>
<name>A0A9W7G1K6_9STRA</name>
<dbReference type="InterPro" id="IPR000960">
    <property type="entry name" value="Flavin_mOase"/>
</dbReference>
<evidence type="ECO:0008006" key="8">
    <source>
        <dbReference type="Google" id="ProtNLM"/>
    </source>
</evidence>
<evidence type="ECO:0000256" key="1">
    <source>
        <dbReference type="ARBA" id="ARBA00009183"/>
    </source>
</evidence>
<dbReference type="EMBL" id="BRXZ01008603">
    <property type="protein sequence ID" value="GMI28578.1"/>
    <property type="molecule type" value="Genomic_DNA"/>
</dbReference>
<dbReference type="InterPro" id="IPR050346">
    <property type="entry name" value="FMO-like"/>
</dbReference>
<dbReference type="InterPro" id="IPR036188">
    <property type="entry name" value="FAD/NAD-bd_sf"/>
</dbReference>
<evidence type="ECO:0000313" key="7">
    <source>
        <dbReference type="Proteomes" id="UP001165082"/>
    </source>
</evidence>
<dbReference type="AlphaFoldDB" id="A0A9W7G1K6"/>
<keyword evidence="7" id="KW-1185">Reference proteome</keyword>
<evidence type="ECO:0000313" key="6">
    <source>
        <dbReference type="EMBL" id="GMI28578.1"/>
    </source>
</evidence>